<sequence>MSVPLYSHITELNPKLLALNWLLRVWESDKPGEGSFSSIPPFRYTETLHLSHVGQPVINFNKKSMHRECGFLRMQQSSLHYGDLTGQQSTRHAHALARTPCTAGKTGIFQSDVHKPLSIQRGHCVLGDLQCVPFQIMSNQLNILFIIFHLYLTR</sequence>
<dbReference type="Gene3D" id="2.40.128.20">
    <property type="match status" value="1"/>
</dbReference>
<dbReference type="Ensembl" id="ENSOTST00005033492.2">
    <property type="protein sequence ID" value="ENSOTSP00005030929.2"/>
    <property type="gene ID" value="ENSOTSG00005014545.2"/>
</dbReference>
<evidence type="ECO:0000313" key="4">
    <source>
        <dbReference type="Proteomes" id="UP000694402"/>
    </source>
</evidence>
<dbReference type="Pfam" id="PF08768">
    <property type="entry name" value="THAP4_heme-bd"/>
    <property type="match status" value="1"/>
</dbReference>
<dbReference type="AlphaFoldDB" id="A0A8C8F868"/>
<dbReference type="Proteomes" id="UP000694402">
    <property type="component" value="Unassembled WGS sequence"/>
</dbReference>
<protein>
    <recommendedName>
        <fullName evidence="2">THAP4-like heme-binding domain-containing protein</fullName>
    </recommendedName>
</protein>
<dbReference type="PANTHER" id="PTHR15854:SF4">
    <property type="entry name" value="PEROXYNITRITE ISOMERASE THAP4"/>
    <property type="match status" value="1"/>
</dbReference>
<dbReference type="GeneTree" id="ENSGT01010000229981"/>
<dbReference type="PANTHER" id="PTHR15854">
    <property type="entry name" value="THAP4 PROTEIN"/>
    <property type="match status" value="1"/>
</dbReference>
<accession>A0A8C8F868</accession>
<dbReference type="InterPro" id="IPR014878">
    <property type="entry name" value="THAP4-like_heme-bd"/>
</dbReference>
<evidence type="ECO:0000256" key="1">
    <source>
        <dbReference type="ARBA" id="ARBA00036993"/>
    </source>
</evidence>
<comment type="catalytic activity">
    <reaction evidence="1">
        <text>peroxynitrite = nitrate</text>
        <dbReference type="Rhea" id="RHEA:63116"/>
        <dbReference type="ChEBI" id="CHEBI:17632"/>
        <dbReference type="ChEBI" id="CHEBI:25941"/>
    </reaction>
    <physiologicalReaction direction="left-to-right" evidence="1">
        <dbReference type="Rhea" id="RHEA:63117"/>
    </physiologicalReaction>
</comment>
<dbReference type="InterPro" id="IPR045165">
    <property type="entry name" value="Nitrobindin"/>
</dbReference>
<evidence type="ECO:0000259" key="2">
    <source>
        <dbReference type="Pfam" id="PF08768"/>
    </source>
</evidence>
<proteinExistence type="predicted"/>
<reference evidence="3" key="2">
    <citation type="submission" date="2025-09" db="UniProtKB">
        <authorList>
            <consortium name="Ensembl"/>
        </authorList>
    </citation>
    <scope>IDENTIFICATION</scope>
</reference>
<evidence type="ECO:0000313" key="3">
    <source>
        <dbReference type="Ensembl" id="ENSOTSP00005030929.2"/>
    </source>
</evidence>
<dbReference type="SUPFAM" id="SSF50814">
    <property type="entry name" value="Lipocalins"/>
    <property type="match status" value="1"/>
</dbReference>
<organism evidence="3 4">
    <name type="scientific">Oncorhynchus tshawytscha</name>
    <name type="common">Chinook salmon</name>
    <name type="synonym">Salmo tshawytscha</name>
    <dbReference type="NCBI Taxonomy" id="74940"/>
    <lineage>
        <taxon>Eukaryota</taxon>
        <taxon>Metazoa</taxon>
        <taxon>Chordata</taxon>
        <taxon>Craniata</taxon>
        <taxon>Vertebrata</taxon>
        <taxon>Euteleostomi</taxon>
        <taxon>Actinopterygii</taxon>
        <taxon>Neopterygii</taxon>
        <taxon>Teleostei</taxon>
        <taxon>Protacanthopterygii</taxon>
        <taxon>Salmoniformes</taxon>
        <taxon>Salmonidae</taxon>
        <taxon>Salmoninae</taxon>
        <taxon>Oncorhynchus</taxon>
    </lineage>
</organism>
<dbReference type="InterPro" id="IPR012674">
    <property type="entry name" value="Calycin"/>
</dbReference>
<feature type="domain" description="THAP4-like heme-binding" evidence="2">
    <location>
        <begin position="16"/>
        <end position="76"/>
    </location>
</feature>
<reference evidence="3" key="1">
    <citation type="submission" date="2025-08" db="UniProtKB">
        <authorList>
            <consortium name="Ensembl"/>
        </authorList>
    </citation>
    <scope>IDENTIFICATION</scope>
</reference>
<keyword evidence="4" id="KW-1185">Reference proteome</keyword>
<name>A0A8C8F868_ONCTS</name>